<gene>
    <name evidence="2" type="ORF">NC653_019526</name>
</gene>
<reference evidence="2" key="1">
    <citation type="journal article" date="2023" name="Mol. Ecol. Resour.">
        <title>Chromosome-level genome assembly of a triploid poplar Populus alba 'Berolinensis'.</title>
        <authorList>
            <person name="Chen S."/>
            <person name="Yu Y."/>
            <person name="Wang X."/>
            <person name="Wang S."/>
            <person name="Zhang T."/>
            <person name="Zhou Y."/>
            <person name="He R."/>
            <person name="Meng N."/>
            <person name="Wang Y."/>
            <person name="Liu W."/>
            <person name="Liu Z."/>
            <person name="Liu J."/>
            <person name="Guo Q."/>
            <person name="Huang H."/>
            <person name="Sederoff R.R."/>
            <person name="Wang G."/>
            <person name="Qu G."/>
            <person name="Chen S."/>
        </authorList>
    </citation>
    <scope>NUCLEOTIDE SEQUENCE</scope>
    <source>
        <strain evidence="2">SC-2020</strain>
    </source>
</reference>
<name>A0AAD6QJ43_9ROSI</name>
<organism evidence="2 3">
    <name type="scientific">Populus alba x Populus x berolinensis</name>
    <dbReference type="NCBI Taxonomy" id="444605"/>
    <lineage>
        <taxon>Eukaryota</taxon>
        <taxon>Viridiplantae</taxon>
        <taxon>Streptophyta</taxon>
        <taxon>Embryophyta</taxon>
        <taxon>Tracheophyta</taxon>
        <taxon>Spermatophyta</taxon>
        <taxon>Magnoliopsida</taxon>
        <taxon>eudicotyledons</taxon>
        <taxon>Gunneridae</taxon>
        <taxon>Pentapetalae</taxon>
        <taxon>rosids</taxon>
        <taxon>fabids</taxon>
        <taxon>Malpighiales</taxon>
        <taxon>Salicaceae</taxon>
        <taxon>Saliceae</taxon>
        <taxon>Populus</taxon>
    </lineage>
</organism>
<evidence type="ECO:0000313" key="3">
    <source>
        <dbReference type="Proteomes" id="UP001164929"/>
    </source>
</evidence>
<keyword evidence="3" id="KW-1185">Reference proteome</keyword>
<dbReference type="AlphaFoldDB" id="A0AAD6QJ43"/>
<comment type="caution">
    <text evidence="2">The sequence shown here is derived from an EMBL/GenBank/DDBJ whole genome shotgun (WGS) entry which is preliminary data.</text>
</comment>
<feature type="region of interest" description="Disordered" evidence="1">
    <location>
        <begin position="1"/>
        <end position="20"/>
    </location>
</feature>
<accession>A0AAD6QJ43</accession>
<evidence type="ECO:0000256" key="1">
    <source>
        <dbReference type="SAM" id="MobiDB-lite"/>
    </source>
</evidence>
<dbReference type="EMBL" id="JAQIZT010000007">
    <property type="protein sequence ID" value="KAJ6991356.1"/>
    <property type="molecule type" value="Genomic_DNA"/>
</dbReference>
<protein>
    <submittedName>
        <fullName evidence="2">Uncharacterized protein</fullName>
    </submittedName>
</protein>
<evidence type="ECO:0000313" key="2">
    <source>
        <dbReference type="EMBL" id="KAJ6991356.1"/>
    </source>
</evidence>
<sequence length="70" mass="7492">MLGGEGDSLSSAASNKKPACLPGRRLDQVLAAISETEQTDVSVNCSNRLGRNNGVRVTVRQVVSWTKYVT</sequence>
<proteinExistence type="predicted"/>
<dbReference type="Proteomes" id="UP001164929">
    <property type="component" value="Chromosome 7"/>
</dbReference>